<dbReference type="EMBL" id="CAHIKZ030003595">
    <property type="protein sequence ID" value="CAE1302022.1"/>
    <property type="molecule type" value="Genomic_DNA"/>
</dbReference>
<sequence length="217" mass="25461">MTRAISAVTIPTKHRQTQANVMNASREQHLTWPTCVPAQKVIHYFIFVSAVSLFRLILFFFVTPLSRSYFCLASLPLSARPPLILLVLFLFFVTPLSRFYFCLASLPLSARAPLILLLLFLFFVTPHSRFPCFLSVSLSAYQHSYFSLFSSFCRLFPSMNMHNPLANNFTTQLFIFFYFFYLKTTAIFHSHLRFFYISLSFFLFLFFCLFQLLIYNK</sequence>
<organism evidence="2 3">
    <name type="scientific">Acanthosepion pharaonis</name>
    <name type="common">Pharaoh cuttlefish</name>
    <name type="synonym">Sepia pharaonis</name>
    <dbReference type="NCBI Taxonomy" id="158019"/>
    <lineage>
        <taxon>Eukaryota</taxon>
        <taxon>Metazoa</taxon>
        <taxon>Spiralia</taxon>
        <taxon>Lophotrochozoa</taxon>
        <taxon>Mollusca</taxon>
        <taxon>Cephalopoda</taxon>
        <taxon>Coleoidea</taxon>
        <taxon>Decapodiformes</taxon>
        <taxon>Sepiida</taxon>
        <taxon>Sepiina</taxon>
        <taxon>Sepiidae</taxon>
        <taxon>Acanthosepion</taxon>
    </lineage>
</organism>
<evidence type="ECO:0000313" key="2">
    <source>
        <dbReference type="EMBL" id="CAE1302022.1"/>
    </source>
</evidence>
<protein>
    <submittedName>
        <fullName evidence="2">Uncharacterized protein</fullName>
    </submittedName>
</protein>
<proteinExistence type="predicted"/>
<reference evidence="2" key="1">
    <citation type="submission" date="2021-01" db="EMBL/GenBank/DDBJ databases">
        <authorList>
            <person name="Li R."/>
            <person name="Bekaert M."/>
        </authorList>
    </citation>
    <scope>NUCLEOTIDE SEQUENCE</scope>
    <source>
        <strain evidence="2">Farmed</strain>
    </source>
</reference>
<keyword evidence="1" id="KW-1133">Transmembrane helix</keyword>
<dbReference type="AlphaFoldDB" id="A0A812DJD9"/>
<keyword evidence="1" id="KW-0812">Transmembrane</keyword>
<feature type="transmembrane region" description="Helical" evidence="1">
    <location>
        <begin position="98"/>
        <end position="123"/>
    </location>
</feature>
<dbReference type="Proteomes" id="UP000597762">
    <property type="component" value="Unassembled WGS sequence"/>
</dbReference>
<gene>
    <name evidence="2" type="ORF">SPHA_54762</name>
</gene>
<keyword evidence="1" id="KW-0472">Membrane</keyword>
<comment type="caution">
    <text evidence="2">The sequence shown here is derived from an EMBL/GenBank/DDBJ whole genome shotgun (WGS) entry which is preliminary data.</text>
</comment>
<name>A0A812DJD9_ACAPH</name>
<feature type="transmembrane region" description="Helical" evidence="1">
    <location>
        <begin position="164"/>
        <end position="182"/>
    </location>
</feature>
<evidence type="ECO:0000313" key="3">
    <source>
        <dbReference type="Proteomes" id="UP000597762"/>
    </source>
</evidence>
<feature type="transmembrane region" description="Helical" evidence="1">
    <location>
        <begin position="194"/>
        <end position="215"/>
    </location>
</feature>
<keyword evidence="3" id="KW-1185">Reference proteome</keyword>
<accession>A0A812DJD9</accession>
<feature type="transmembrane region" description="Helical" evidence="1">
    <location>
        <begin position="41"/>
        <end position="62"/>
    </location>
</feature>
<evidence type="ECO:0000256" key="1">
    <source>
        <dbReference type="SAM" id="Phobius"/>
    </source>
</evidence>